<name>A0A9P0MTR4_NEZVI</name>
<evidence type="ECO:0000256" key="2">
    <source>
        <dbReference type="ARBA" id="ARBA00012255"/>
    </source>
</evidence>
<comment type="similarity">
    <text evidence="1">Belongs to the poly(ADP-ribose) glycohydrolase family.</text>
</comment>
<dbReference type="PANTHER" id="PTHR12837">
    <property type="entry name" value="POLY ADP-RIBOSE GLYCOHYDROLASE"/>
    <property type="match status" value="1"/>
</dbReference>
<organism evidence="9 10">
    <name type="scientific">Nezara viridula</name>
    <name type="common">Southern green stink bug</name>
    <name type="synonym">Cimex viridulus</name>
    <dbReference type="NCBI Taxonomy" id="85310"/>
    <lineage>
        <taxon>Eukaryota</taxon>
        <taxon>Metazoa</taxon>
        <taxon>Ecdysozoa</taxon>
        <taxon>Arthropoda</taxon>
        <taxon>Hexapoda</taxon>
        <taxon>Insecta</taxon>
        <taxon>Pterygota</taxon>
        <taxon>Neoptera</taxon>
        <taxon>Paraneoptera</taxon>
        <taxon>Hemiptera</taxon>
        <taxon>Heteroptera</taxon>
        <taxon>Panheteroptera</taxon>
        <taxon>Pentatomomorpha</taxon>
        <taxon>Pentatomoidea</taxon>
        <taxon>Pentatomidae</taxon>
        <taxon>Pentatominae</taxon>
        <taxon>Nezara</taxon>
    </lineage>
</organism>
<feature type="active site" evidence="4">
    <location>
        <position position="306"/>
    </location>
</feature>
<dbReference type="GO" id="GO:0005975">
    <property type="term" value="P:carbohydrate metabolic process"/>
    <property type="evidence" value="ECO:0007669"/>
    <property type="project" value="InterPro"/>
</dbReference>
<evidence type="ECO:0000259" key="8">
    <source>
        <dbReference type="Pfam" id="PF20811"/>
    </source>
</evidence>
<proteinExistence type="inferred from homology"/>
<feature type="region of interest" description="Disordered" evidence="6">
    <location>
        <begin position="540"/>
        <end position="570"/>
    </location>
</feature>
<dbReference type="Proteomes" id="UP001152798">
    <property type="component" value="Chromosome 6"/>
</dbReference>
<dbReference type="AlphaFoldDB" id="A0A9P0MTR4"/>
<feature type="binding site" evidence="5">
    <location>
        <position position="309"/>
    </location>
    <ligand>
        <name>substrate</name>
    </ligand>
</feature>
<dbReference type="GO" id="GO:0005634">
    <property type="term" value="C:nucleus"/>
    <property type="evidence" value="ECO:0007669"/>
    <property type="project" value="TreeGrafter"/>
</dbReference>
<feature type="active site" evidence="4">
    <location>
        <position position="325"/>
    </location>
</feature>
<dbReference type="EC" id="3.2.1.143" evidence="2"/>
<dbReference type="Pfam" id="PF05028">
    <property type="entry name" value="PARG_cat_C"/>
    <property type="match status" value="1"/>
</dbReference>
<feature type="domain" description="PARG helical" evidence="8">
    <location>
        <begin position="151"/>
        <end position="266"/>
    </location>
</feature>
<dbReference type="EMBL" id="OV725082">
    <property type="protein sequence ID" value="CAH1404200.1"/>
    <property type="molecule type" value="Genomic_DNA"/>
</dbReference>
<gene>
    <name evidence="9" type="ORF">NEZAVI_LOCUS12653</name>
</gene>
<dbReference type="GO" id="GO:0004649">
    <property type="term" value="F:poly(ADP-ribose) glycohydrolase activity"/>
    <property type="evidence" value="ECO:0007669"/>
    <property type="project" value="UniProtKB-EC"/>
</dbReference>
<dbReference type="Pfam" id="PF20811">
    <property type="entry name" value="PARG_cat_N"/>
    <property type="match status" value="1"/>
</dbReference>
<accession>A0A9P0MTR4</accession>
<reference evidence="9" key="1">
    <citation type="submission" date="2022-01" db="EMBL/GenBank/DDBJ databases">
        <authorList>
            <person name="King R."/>
        </authorList>
    </citation>
    <scope>NUCLEOTIDE SEQUENCE</scope>
</reference>
<feature type="binding site" evidence="5">
    <location>
        <position position="323"/>
    </location>
    <ligand>
        <name>substrate</name>
    </ligand>
</feature>
<sequence length="613" mass="69348">MSVLDSSHDMFEDSNVSEGSGIFEAPWCGVPLEELKGKNGFDSLQPVRPSPTHIVCFKLPLIDGYRPEPFPETFNDKWDTIHVRMPQSPQSLFPVSENELKPRWQLVKSAFSKSIKCSNDLEGAIFSYNSKNSQKWSFDALHQFFSETLAPEESSYFFSNIFPDIVKLALEVETAFKSGIPFLKKGESKSISISQEQAGILLANAFLSTFPRRNSPTQYSKYPTINFNRLFQCGSLRSVQEKLKCFVNYFRRICKKRPEGVITYSRRHINPNALPIWSSIDKTLPKLHISSEGTIEDEGSGLIEIDFANKFIGGGVLGRGSVQEEIKFLICPELVVARLFTEVLDDTEAVIVIGSERFNSYEGYGESFEWSGNFIDETKRDRWRRLETCVAAIDATYFSDTKLQYNVEAINRELNKAYAGFSFGGNRGSIATGNWGCGVFRGDPRLKSLIQLMAAAVAGKSVAYFTFGDAKLRDDIYKMWSTLRETNTTVGALWKLLSAYGRKINDSNSQISVFEHIYQEMDKVRGITKQPELNDVVMEKEDDSTEHQRNLTGNIKEPVPGESCSLTTEEGRKKCLETEAARWDAYRAAMNTYGSPRTPVKRKISDYFQKTEK</sequence>
<evidence type="ECO:0000313" key="10">
    <source>
        <dbReference type="Proteomes" id="UP001152798"/>
    </source>
</evidence>
<keyword evidence="10" id="KW-1185">Reference proteome</keyword>
<evidence type="ECO:0000256" key="1">
    <source>
        <dbReference type="ARBA" id="ARBA00009545"/>
    </source>
</evidence>
<dbReference type="GO" id="GO:0005737">
    <property type="term" value="C:cytoplasm"/>
    <property type="evidence" value="ECO:0007669"/>
    <property type="project" value="TreeGrafter"/>
</dbReference>
<feature type="binding site" evidence="5">
    <location>
        <position position="364"/>
    </location>
    <ligand>
        <name>substrate</name>
    </ligand>
</feature>
<dbReference type="InterPro" id="IPR046372">
    <property type="entry name" value="PARG_cat_C"/>
</dbReference>
<dbReference type="GO" id="GO:1990966">
    <property type="term" value="P:ATP generation from poly-ADP-D-ribose"/>
    <property type="evidence" value="ECO:0007669"/>
    <property type="project" value="TreeGrafter"/>
</dbReference>
<dbReference type="InterPro" id="IPR007724">
    <property type="entry name" value="Poly_GlycHdrlase"/>
</dbReference>
<evidence type="ECO:0000256" key="6">
    <source>
        <dbReference type="SAM" id="MobiDB-lite"/>
    </source>
</evidence>
<feature type="active site" evidence="4">
    <location>
        <position position="324"/>
    </location>
</feature>
<protein>
    <recommendedName>
        <fullName evidence="2">poly(ADP-ribose) glycohydrolase</fullName>
        <ecNumber evidence="2">3.2.1.143</ecNumber>
    </recommendedName>
</protein>
<evidence type="ECO:0000256" key="3">
    <source>
        <dbReference type="ARBA" id="ARBA00022801"/>
    </source>
</evidence>
<feature type="domain" description="PARG catalytic Macro" evidence="7">
    <location>
        <begin position="275"/>
        <end position="473"/>
    </location>
</feature>
<dbReference type="GO" id="GO:0006282">
    <property type="term" value="P:regulation of DNA repair"/>
    <property type="evidence" value="ECO:0007669"/>
    <property type="project" value="InterPro"/>
</dbReference>
<dbReference type="InterPro" id="IPR048362">
    <property type="entry name" value="PARG_helical"/>
</dbReference>
<dbReference type="OrthoDB" id="1937899at2759"/>
<keyword evidence="3" id="KW-0378">Hydrolase</keyword>
<evidence type="ECO:0000256" key="5">
    <source>
        <dbReference type="PIRSR" id="PIRSR607724-2"/>
    </source>
</evidence>
<evidence type="ECO:0000313" key="9">
    <source>
        <dbReference type="EMBL" id="CAH1404200.1"/>
    </source>
</evidence>
<dbReference type="PANTHER" id="PTHR12837:SF15">
    <property type="entry name" value="POLY(ADP-RIBOSE) GLYCOHYDROLASE"/>
    <property type="match status" value="1"/>
</dbReference>
<dbReference type="GO" id="GO:0009225">
    <property type="term" value="P:nucleotide-sugar metabolic process"/>
    <property type="evidence" value="ECO:0007669"/>
    <property type="project" value="TreeGrafter"/>
</dbReference>
<evidence type="ECO:0000259" key="7">
    <source>
        <dbReference type="Pfam" id="PF05028"/>
    </source>
</evidence>
<evidence type="ECO:0000256" key="4">
    <source>
        <dbReference type="PIRSR" id="PIRSR607724-1"/>
    </source>
</evidence>